<feature type="active site" description="Charge relay system" evidence="15">
    <location>
        <position position="262"/>
    </location>
</feature>
<dbReference type="Proteomes" id="UP000799640">
    <property type="component" value="Unassembled WGS sequence"/>
</dbReference>
<evidence type="ECO:0000256" key="8">
    <source>
        <dbReference type="ARBA" id="ARBA00022729"/>
    </source>
</evidence>
<evidence type="ECO:0000256" key="13">
    <source>
        <dbReference type="ARBA" id="ARBA00023145"/>
    </source>
</evidence>
<organism evidence="17 18">
    <name type="scientific">Trichodelitschia bisporula</name>
    <dbReference type="NCBI Taxonomy" id="703511"/>
    <lineage>
        <taxon>Eukaryota</taxon>
        <taxon>Fungi</taxon>
        <taxon>Dikarya</taxon>
        <taxon>Ascomycota</taxon>
        <taxon>Pezizomycotina</taxon>
        <taxon>Dothideomycetes</taxon>
        <taxon>Dothideomycetes incertae sedis</taxon>
        <taxon>Phaeotrichales</taxon>
        <taxon>Phaeotrichaceae</taxon>
        <taxon>Trichodelitschia</taxon>
    </lineage>
</organism>
<dbReference type="GO" id="GO:0005576">
    <property type="term" value="C:extracellular region"/>
    <property type="evidence" value="ECO:0007669"/>
    <property type="project" value="UniProtKB-SubCell"/>
</dbReference>
<proteinExistence type="predicted"/>
<dbReference type="OrthoDB" id="409122at2759"/>
<dbReference type="SUPFAM" id="SSF54897">
    <property type="entry name" value="Protease propeptides/inhibitors"/>
    <property type="match status" value="1"/>
</dbReference>
<dbReference type="AlphaFoldDB" id="A0A6G1HW77"/>
<dbReference type="GO" id="GO:0006508">
    <property type="term" value="P:proteolysis"/>
    <property type="evidence" value="ECO:0007669"/>
    <property type="project" value="UniProtKB-KW"/>
</dbReference>
<evidence type="ECO:0000259" key="16">
    <source>
        <dbReference type="PROSITE" id="PS51695"/>
    </source>
</evidence>
<evidence type="ECO:0000256" key="7">
    <source>
        <dbReference type="ARBA" id="ARBA00022723"/>
    </source>
</evidence>
<keyword evidence="11 15" id="KW-0106">Calcium</keyword>
<comment type="catalytic activity">
    <reaction evidence="1">
        <text>Release of an N-terminal tripeptide from a polypeptide.</text>
        <dbReference type="EC" id="3.4.14.10"/>
    </reaction>
</comment>
<accession>A0A6G1HW77</accession>
<feature type="domain" description="Peptidase S53" evidence="16">
    <location>
        <begin position="187"/>
        <end position="584"/>
    </location>
</feature>
<feature type="binding site" evidence="15">
    <location>
        <position position="564"/>
    </location>
    <ligand>
        <name>Ca(2+)</name>
        <dbReference type="ChEBI" id="CHEBI:29108"/>
    </ligand>
</feature>
<feature type="active site" description="Charge relay system" evidence="15">
    <location>
        <position position="484"/>
    </location>
</feature>
<evidence type="ECO:0000256" key="1">
    <source>
        <dbReference type="ARBA" id="ARBA00001910"/>
    </source>
</evidence>
<dbReference type="Gene3D" id="3.40.50.200">
    <property type="entry name" value="Peptidase S8/S53 domain"/>
    <property type="match status" value="1"/>
</dbReference>
<evidence type="ECO:0000256" key="14">
    <source>
        <dbReference type="ARBA" id="ARBA00023180"/>
    </source>
</evidence>
<dbReference type="CDD" id="cd11377">
    <property type="entry name" value="Pro-peptidase_S53"/>
    <property type="match status" value="1"/>
</dbReference>
<feature type="binding site" evidence="15">
    <location>
        <position position="526"/>
    </location>
    <ligand>
        <name>Ca(2+)</name>
        <dbReference type="ChEBI" id="CHEBI:29108"/>
    </ligand>
</feature>
<comment type="function">
    <text evidence="2">Secreted tripeptidyl-peptidase which degrades proteins at acidic pHs and is involved in virulence.</text>
</comment>
<dbReference type="InterPro" id="IPR050819">
    <property type="entry name" value="Tripeptidyl-peptidase_I"/>
</dbReference>
<dbReference type="FunFam" id="3.40.50.200:FF:000015">
    <property type="entry name" value="Tripeptidyl peptidase A"/>
    <property type="match status" value="1"/>
</dbReference>
<name>A0A6G1HW77_9PEZI</name>
<dbReference type="GO" id="GO:0046872">
    <property type="term" value="F:metal ion binding"/>
    <property type="evidence" value="ECO:0007669"/>
    <property type="project" value="UniProtKB-UniRule"/>
</dbReference>
<dbReference type="CDD" id="cd04056">
    <property type="entry name" value="Peptidases_S53"/>
    <property type="match status" value="1"/>
</dbReference>
<keyword evidence="14" id="KW-0325">Glycoprotein</keyword>
<reference evidence="17" key="1">
    <citation type="journal article" date="2020" name="Stud. Mycol.">
        <title>101 Dothideomycetes genomes: a test case for predicting lifestyles and emergence of pathogens.</title>
        <authorList>
            <person name="Haridas S."/>
            <person name="Albert R."/>
            <person name="Binder M."/>
            <person name="Bloem J."/>
            <person name="Labutti K."/>
            <person name="Salamov A."/>
            <person name="Andreopoulos B."/>
            <person name="Baker S."/>
            <person name="Barry K."/>
            <person name="Bills G."/>
            <person name="Bluhm B."/>
            <person name="Cannon C."/>
            <person name="Castanera R."/>
            <person name="Culley D."/>
            <person name="Daum C."/>
            <person name="Ezra D."/>
            <person name="Gonzalez J."/>
            <person name="Henrissat B."/>
            <person name="Kuo A."/>
            <person name="Liang C."/>
            <person name="Lipzen A."/>
            <person name="Lutzoni F."/>
            <person name="Magnuson J."/>
            <person name="Mondo S."/>
            <person name="Nolan M."/>
            <person name="Ohm R."/>
            <person name="Pangilinan J."/>
            <person name="Park H.-J."/>
            <person name="Ramirez L."/>
            <person name="Alfaro M."/>
            <person name="Sun H."/>
            <person name="Tritt A."/>
            <person name="Yoshinaga Y."/>
            <person name="Zwiers L.-H."/>
            <person name="Turgeon B."/>
            <person name="Goodwin S."/>
            <person name="Spatafora J."/>
            <person name="Crous P."/>
            <person name="Grigoriev I."/>
        </authorList>
    </citation>
    <scope>NUCLEOTIDE SEQUENCE</scope>
    <source>
        <strain evidence="17">CBS 262.69</strain>
    </source>
</reference>
<evidence type="ECO:0000256" key="11">
    <source>
        <dbReference type="ARBA" id="ARBA00022837"/>
    </source>
</evidence>
<evidence type="ECO:0000256" key="12">
    <source>
        <dbReference type="ARBA" id="ARBA00023026"/>
    </source>
</evidence>
<keyword evidence="8" id="KW-0732">Signal</keyword>
<dbReference type="EMBL" id="ML996695">
    <property type="protein sequence ID" value="KAF2400262.1"/>
    <property type="molecule type" value="Genomic_DNA"/>
</dbReference>
<dbReference type="InterPro" id="IPR036852">
    <property type="entry name" value="Peptidase_S8/S53_dom_sf"/>
</dbReference>
<comment type="subcellular location">
    <subcellularLocation>
        <location evidence="3">Secreted</location>
        <location evidence="3">Extracellular space</location>
    </subcellularLocation>
</comment>
<keyword evidence="9 15" id="KW-0378">Hydrolase</keyword>
<evidence type="ECO:0000256" key="15">
    <source>
        <dbReference type="PROSITE-ProRule" id="PRU01032"/>
    </source>
</evidence>
<dbReference type="GO" id="GO:0008240">
    <property type="term" value="F:tripeptidyl-peptidase activity"/>
    <property type="evidence" value="ECO:0007669"/>
    <property type="project" value="UniProtKB-EC"/>
</dbReference>
<dbReference type="PROSITE" id="PS51695">
    <property type="entry name" value="SEDOLISIN"/>
    <property type="match status" value="1"/>
</dbReference>
<dbReference type="SUPFAM" id="SSF52743">
    <property type="entry name" value="Subtilisin-like"/>
    <property type="match status" value="1"/>
</dbReference>
<dbReference type="InterPro" id="IPR015366">
    <property type="entry name" value="S53_propep"/>
</dbReference>
<keyword evidence="18" id="KW-1185">Reference proteome</keyword>
<keyword evidence="5" id="KW-0964">Secreted</keyword>
<sequence length="586" mass="64444">MVESVKQAALVQQGWSVARTPALEETVTLQVALTLTDEEKLFQKLRDVSDPKSKEYGKYLDRDDVNAIIKPSDEANNAVVSWLKESGASYVHSDGTWVTFQTTVGKANELLEADFVQYQRDGVNKVRTTSYSVPAEIAQHIDFIHPTTFFGKTAAFNPVLIPRQPIPVPRPGKHWYEKRQTASCRQSITPGCLKAFYNVGNYTADPKAGSKIGFGSFLNESARYEDLRLYEQRFKIPSQNFTKIFVNNATDDQSTSSTSAGEANLDVQNIIGIAAPLPVYEFLTAGSPPFIPDLDLPTAANNSNEPYVPYYQFLVSKKNSELPQVISNSYGEPEHTVPYQYARRTCTLAAVLGLRGISVLESSGDTGIGSGCKANDGTNRTQFNPIFPATCPYITAVGGTESAYPEVAWEDSSGGFSYYFPRPWYQYYHVQDYLETGISNATLKYYAPYFNRYGRGFPDVAAHSLHPNYEVFVNNRLRASGGTSAAAPVWAGLIGLLNDARIRAGLPTLGFLNPWLYGDNDKFLVDITAGSAIGCDGINHQTGFKFEGAGIVPWASWNGTVGWDPATGLGIPDFQKMLKNVVADEK</sequence>
<dbReference type="InterPro" id="IPR023828">
    <property type="entry name" value="Peptidase_S8_Ser-AS"/>
</dbReference>
<keyword evidence="6 15" id="KW-0645">Protease</keyword>
<dbReference type="PANTHER" id="PTHR14218:SF34">
    <property type="entry name" value="TRIPEPTIDYL-PEPTIDASE SED4"/>
    <property type="match status" value="1"/>
</dbReference>
<evidence type="ECO:0000256" key="3">
    <source>
        <dbReference type="ARBA" id="ARBA00004239"/>
    </source>
</evidence>
<dbReference type="Pfam" id="PF09286">
    <property type="entry name" value="Pro-kuma_activ"/>
    <property type="match status" value="1"/>
</dbReference>
<evidence type="ECO:0000256" key="2">
    <source>
        <dbReference type="ARBA" id="ARBA00002451"/>
    </source>
</evidence>
<keyword evidence="10 15" id="KW-0720">Serine protease</keyword>
<comment type="cofactor">
    <cofactor evidence="15">
        <name>Ca(2+)</name>
        <dbReference type="ChEBI" id="CHEBI:29108"/>
    </cofactor>
    <text evidence="15">Binds 1 Ca(2+) ion per subunit.</text>
</comment>
<dbReference type="PANTHER" id="PTHR14218">
    <property type="entry name" value="PROTEASE S8 TRIPEPTIDYL PEPTIDASE I CLN2"/>
    <property type="match status" value="1"/>
</dbReference>
<keyword evidence="12" id="KW-0843">Virulence</keyword>
<dbReference type="GO" id="GO:0004252">
    <property type="term" value="F:serine-type endopeptidase activity"/>
    <property type="evidence" value="ECO:0007669"/>
    <property type="project" value="UniProtKB-UniRule"/>
</dbReference>
<keyword evidence="7 15" id="KW-0479">Metal-binding</keyword>
<evidence type="ECO:0000256" key="6">
    <source>
        <dbReference type="ARBA" id="ARBA00022670"/>
    </source>
</evidence>
<evidence type="ECO:0000256" key="9">
    <source>
        <dbReference type="ARBA" id="ARBA00022801"/>
    </source>
</evidence>
<evidence type="ECO:0000256" key="4">
    <source>
        <dbReference type="ARBA" id="ARBA00012462"/>
    </source>
</evidence>
<dbReference type="InterPro" id="IPR030400">
    <property type="entry name" value="Sedolisin_dom"/>
</dbReference>
<protein>
    <recommendedName>
        <fullName evidence="4">tripeptidyl-peptidase II</fullName>
        <ecNumber evidence="4">3.4.14.10</ecNumber>
    </recommendedName>
</protein>
<evidence type="ECO:0000256" key="5">
    <source>
        <dbReference type="ARBA" id="ARBA00022525"/>
    </source>
</evidence>
<evidence type="ECO:0000313" key="17">
    <source>
        <dbReference type="EMBL" id="KAF2400262.1"/>
    </source>
</evidence>
<feature type="active site" description="Charge relay system" evidence="15">
    <location>
        <position position="266"/>
    </location>
</feature>
<dbReference type="EC" id="3.4.14.10" evidence="4"/>
<dbReference type="PROSITE" id="PS00138">
    <property type="entry name" value="SUBTILASE_SER"/>
    <property type="match status" value="1"/>
</dbReference>
<evidence type="ECO:0000313" key="18">
    <source>
        <dbReference type="Proteomes" id="UP000799640"/>
    </source>
</evidence>
<dbReference type="SMART" id="SM00944">
    <property type="entry name" value="Pro-kuma_activ"/>
    <property type="match status" value="1"/>
</dbReference>
<gene>
    <name evidence="17" type="ORF">EJ06DRAFT_537888</name>
</gene>
<evidence type="ECO:0000256" key="10">
    <source>
        <dbReference type="ARBA" id="ARBA00022825"/>
    </source>
</evidence>
<feature type="binding site" evidence="15">
    <location>
        <position position="527"/>
    </location>
    <ligand>
        <name>Ca(2+)</name>
        <dbReference type="ChEBI" id="CHEBI:29108"/>
    </ligand>
</feature>
<keyword evidence="13" id="KW-0865">Zymogen</keyword>
<feature type="binding site" evidence="15">
    <location>
        <position position="562"/>
    </location>
    <ligand>
        <name>Ca(2+)</name>
        <dbReference type="ChEBI" id="CHEBI:29108"/>
    </ligand>
</feature>